<dbReference type="InterPro" id="IPR051201">
    <property type="entry name" value="Chloro_Bact_Ser_Proteases"/>
</dbReference>
<dbReference type="InterPro" id="IPR009003">
    <property type="entry name" value="Peptidase_S1_PA"/>
</dbReference>
<evidence type="ECO:0000256" key="3">
    <source>
        <dbReference type="SAM" id="SignalP"/>
    </source>
</evidence>
<gene>
    <name evidence="5" type="ORF">C3Y92_02845</name>
</gene>
<sequence>MGRLVPCTKSFSLLLLACFLALAAPSVSARAASNKAARITPVVTAVAAVAPAVVNITAAKTVQRRPNMGPFFDEEFFRQFMGPGGVPRQETQESLGSGVIIDGKAGLVLTNAHVIAGGAVIKARLQDGRELDAALVGADADFDVAVLRLSGGGNLPQAAMGDSGDIMIGETVIAIGNPFGYAHTVTTGVVSAVGRSLKHEGGAYADLIQTDAAINPGNSGGPLVNLAGEVIGIDMAIQAGAEGIGFAIPINKARRVVAQLVEGGRVTPAWLGLSGQDVDVRAARYFGLRRPKGMLVTEVAQGSPADKAGIKPGDLILAVGGAELDDKGQYRGALATSTVGEALTLTVRRGEQEQKISVAPAAFGEREAAGLAASRWGISVSFGRAVSVSSVRPGSPAARLGLAPGDVLVQIGGEKLGSQADFTRAVYVNRLNRTILVMIERGGRGYYAKMGVE</sequence>
<keyword evidence="6" id="KW-1185">Reference proteome</keyword>
<dbReference type="SUPFAM" id="SSF50156">
    <property type="entry name" value="PDZ domain-like"/>
    <property type="match status" value="2"/>
</dbReference>
<proteinExistence type="predicted"/>
<evidence type="ECO:0000256" key="1">
    <source>
        <dbReference type="ARBA" id="ARBA00022670"/>
    </source>
</evidence>
<dbReference type="Pfam" id="PF17820">
    <property type="entry name" value="PDZ_6"/>
    <property type="match status" value="2"/>
</dbReference>
<dbReference type="PROSITE" id="PS50106">
    <property type="entry name" value="PDZ"/>
    <property type="match status" value="2"/>
</dbReference>
<dbReference type="InterPro" id="IPR001940">
    <property type="entry name" value="Peptidase_S1C"/>
</dbReference>
<feature type="domain" description="PDZ" evidence="4">
    <location>
        <begin position="355"/>
        <end position="443"/>
    </location>
</feature>
<feature type="chain" id="PRO_5020376099" evidence="3">
    <location>
        <begin position="32"/>
        <end position="453"/>
    </location>
</feature>
<dbReference type="PRINTS" id="PR00834">
    <property type="entry name" value="PROTEASES2C"/>
</dbReference>
<evidence type="ECO:0000313" key="6">
    <source>
        <dbReference type="Proteomes" id="UP000293296"/>
    </source>
</evidence>
<dbReference type="Proteomes" id="UP000293296">
    <property type="component" value="Chromosome"/>
</dbReference>
<dbReference type="EMBL" id="CP026538">
    <property type="protein sequence ID" value="QAZ66232.1"/>
    <property type="molecule type" value="Genomic_DNA"/>
</dbReference>
<dbReference type="SMART" id="SM00228">
    <property type="entry name" value="PDZ"/>
    <property type="match status" value="2"/>
</dbReference>
<dbReference type="InterPro" id="IPR036034">
    <property type="entry name" value="PDZ_sf"/>
</dbReference>
<keyword evidence="1" id="KW-0645">Protease</keyword>
<protein>
    <submittedName>
        <fullName evidence="5">Peptidase</fullName>
    </submittedName>
</protein>
<feature type="domain" description="PDZ" evidence="4">
    <location>
        <begin position="255"/>
        <end position="351"/>
    </location>
</feature>
<dbReference type="GO" id="GO:0004252">
    <property type="term" value="F:serine-type endopeptidase activity"/>
    <property type="evidence" value="ECO:0007669"/>
    <property type="project" value="InterPro"/>
</dbReference>
<accession>A0A4V0YQG6</accession>
<dbReference type="SUPFAM" id="SSF50494">
    <property type="entry name" value="Trypsin-like serine proteases"/>
    <property type="match status" value="1"/>
</dbReference>
<dbReference type="RefSeq" id="WP_129349310.1">
    <property type="nucleotide sequence ID" value="NZ_CP026538.1"/>
</dbReference>
<dbReference type="OrthoDB" id="9758917at2"/>
<reference evidence="5 6" key="1">
    <citation type="submission" date="2018-02" db="EMBL/GenBank/DDBJ databases">
        <title>Genome sequence of Desulfovibrio carbinolicus DSM 3852.</title>
        <authorList>
            <person name="Wilbanks E."/>
            <person name="Skennerton C.T."/>
            <person name="Orphan V.J."/>
        </authorList>
    </citation>
    <scope>NUCLEOTIDE SEQUENCE [LARGE SCALE GENOMIC DNA]</scope>
    <source>
        <strain evidence="5 6">DSM 3852</strain>
    </source>
</reference>
<keyword evidence="3" id="KW-0732">Signal</keyword>
<evidence type="ECO:0000313" key="5">
    <source>
        <dbReference type="EMBL" id="QAZ66232.1"/>
    </source>
</evidence>
<dbReference type="PANTHER" id="PTHR43343:SF3">
    <property type="entry name" value="PROTEASE DO-LIKE 8, CHLOROPLASTIC"/>
    <property type="match status" value="1"/>
</dbReference>
<evidence type="ECO:0000256" key="2">
    <source>
        <dbReference type="ARBA" id="ARBA00022801"/>
    </source>
</evidence>
<dbReference type="Gene3D" id="2.40.10.120">
    <property type="match status" value="1"/>
</dbReference>
<dbReference type="Pfam" id="PF13365">
    <property type="entry name" value="Trypsin_2"/>
    <property type="match status" value="1"/>
</dbReference>
<dbReference type="PANTHER" id="PTHR43343">
    <property type="entry name" value="PEPTIDASE S12"/>
    <property type="match status" value="1"/>
</dbReference>
<feature type="signal peptide" evidence="3">
    <location>
        <begin position="1"/>
        <end position="31"/>
    </location>
</feature>
<evidence type="ECO:0000259" key="4">
    <source>
        <dbReference type="PROSITE" id="PS50106"/>
    </source>
</evidence>
<keyword evidence="2" id="KW-0378">Hydrolase</keyword>
<dbReference type="Gene3D" id="2.30.42.10">
    <property type="match status" value="2"/>
</dbReference>
<name>A0A4V0YQG6_9BACT</name>
<dbReference type="InterPro" id="IPR041489">
    <property type="entry name" value="PDZ_6"/>
</dbReference>
<organism evidence="5 6">
    <name type="scientific">Solidesulfovibrio carbinolicus</name>
    <dbReference type="NCBI Taxonomy" id="296842"/>
    <lineage>
        <taxon>Bacteria</taxon>
        <taxon>Pseudomonadati</taxon>
        <taxon>Thermodesulfobacteriota</taxon>
        <taxon>Desulfovibrionia</taxon>
        <taxon>Desulfovibrionales</taxon>
        <taxon>Desulfovibrionaceae</taxon>
        <taxon>Solidesulfovibrio</taxon>
    </lineage>
</organism>
<dbReference type="GO" id="GO:0006508">
    <property type="term" value="P:proteolysis"/>
    <property type="evidence" value="ECO:0007669"/>
    <property type="project" value="UniProtKB-KW"/>
</dbReference>
<dbReference type="InterPro" id="IPR001478">
    <property type="entry name" value="PDZ"/>
</dbReference>
<dbReference type="KEGG" id="dcb:C3Y92_02845"/>
<dbReference type="AlphaFoldDB" id="A0A4V0YQG6"/>